<gene>
    <name evidence="1" type="ORF">AVEN_122371_1</name>
</gene>
<dbReference type="Proteomes" id="UP000499080">
    <property type="component" value="Unassembled WGS sequence"/>
</dbReference>
<organism evidence="1 2">
    <name type="scientific">Araneus ventricosus</name>
    <name type="common">Orbweaver spider</name>
    <name type="synonym">Epeira ventricosa</name>
    <dbReference type="NCBI Taxonomy" id="182803"/>
    <lineage>
        <taxon>Eukaryota</taxon>
        <taxon>Metazoa</taxon>
        <taxon>Ecdysozoa</taxon>
        <taxon>Arthropoda</taxon>
        <taxon>Chelicerata</taxon>
        <taxon>Arachnida</taxon>
        <taxon>Araneae</taxon>
        <taxon>Araneomorphae</taxon>
        <taxon>Entelegynae</taxon>
        <taxon>Araneoidea</taxon>
        <taxon>Araneidae</taxon>
        <taxon>Araneus</taxon>
    </lineage>
</organism>
<proteinExistence type="predicted"/>
<feature type="non-terminal residue" evidence="1">
    <location>
        <position position="71"/>
    </location>
</feature>
<accession>A0A4Y2P9Z9</accession>
<protein>
    <submittedName>
        <fullName evidence="1">Uncharacterized protein</fullName>
    </submittedName>
</protein>
<dbReference type="AlphaFoldDB" id="A0A4Y2P9Z9"/>
<sequence>MKESLGSLVAKYIPGHFEDLDRRCISFSVPQTVQPEIIRKDMVKAKERILAWKERSERNRPKFVVESVLNW</sequence>
<name>A0A4Y2P9Z9_ARAVE</name>
<reference evidence="1 2" key="1">
    <citation type="journal article" date="2019" name="Sci. Rep.">
        <title>Orb-weaving spider Araneus ventricosus genome elucidates the spidroin gene catalogue.</title>
        <authorList>
            <person name="Kono N."/>
            <person name="Nakamura H."/>
            <person name="Ohtoshi R."/>
            <person name="Moran D.A.P."/>
            <person name="Shinohara A."/>
            <person name="Yoshida Y."/>
            <person name="Fujiwara M."/>
            <person name="Mori M."/>
            <person name="Tomita M."/>
            <person name="Arakawa K."/>
        </authorList>
    </citation>
    <scope>NUCLEOTIDE SEQUENCE [LARGE SCALE GENOMIC DNA]</scope>
</reference>
<keyword evidence="2" id="KW-1185">Reference proteome</keyword>
<comment type="caution">
    <text evidence="1">The sequence shown here is derived from an EMBL/GenBank/DDBJ whole genome shotgun (WGS) entry which is preliminary data.</text>
</comment>
<dbReference type="EMBL" id="BGPR01292131">
    <property type="protein sequence ID" value="GBN48224.1"/>
    <property type="molecule type" value="Genomic_DNA"/>
</dbReference>
<evidence type="ECO:0000313" key="1">
    <source>
        <dbReference type="EMBL" id="GBN48224.1"/>
    </source>
</evidence>
<evidence type="ECO:0000313" key="2">
    <source>
        <dbReference type="Proteomes" id="UP000499080"/>
    </source>
</evidence>